<dbReference type="Ensembl" id="ENSMLET00000000470.1">
    <property type="protein sequence ID" value="ENSMLEP00000000181.1"/>
    <property type="gene ID" value="ENSMLEG00000000428.1"/>
</dbReference>
<protein>
    <submittedName>
        <fullName evidence="1">Uncharacterized protein</fullName>
    </submittedName>
</protein>
<sequence length="67" mass="7659">MTHIRSFVFLSDSTFIVCQRGSLLLPNKACVRSALGDYSNLYRNMNSGVKMRTFYYNAPIFSLFHGT</sequence>
<proteinExistence type="predicted"/>
<dbReference type="Proteomes" id="UP000233140">
    <property type="component" value="Unassembled WGS sequence"/>
</dbReference>
<organism evidence="1 2">
    <name type="scientific">Mandrillus leucophaeus</name>
    <name type="common">Drill</name>
    <name type="synonym">Papio leucophaeus</name>
    <dbReference type="NCBI Taxonomy" id="9568"/>
    <lineage>
        <taxon>Eukaryota</taxon>
        <taxon>Metazoa</taxon>
        <taxon>Chordata</taxon>
        <taxon>Craniata</taxon>
        <taxon>Vertebrata</taxon>
        <taxon>Euteleostomi</taxon>
        <taxon>Mammalia</taxon>
        <taxon>Eutheria</taxon>
        <taxon>Euarchontoglires</taxon>
        <taxon>Primates</taxon>
        <taxon>Haplorrhini</taxon>
        <taxon>Catarrhini</taxon>
        <taxon>Cercopithecidae</taxon>
        <taxon>Cercopithecinae</taxon>
        <taxon>Mandrillus</taxon>
    </lineage>
</organism>
<dbReference type="GeneTree" id="ENSGT00910000146955"/>
<evidence type="ECO:0000313" key="1">
    <source>
        <dbReference type="Ensembl" id="ENSMLEP00000000181.1"/>
    </source>
</evidence>
<accession>A0A2K5XA28</accession>
<reference evidence="1" key="2">
    <citation type="submission" date="2025-09" db="UniProtKB">
        <authorList>
            <consortium name="Ensembl"/>
        </authorList>
    </citation>
    <scope>IDENTIFICATION</scope>
</reference>
<keyword evidence="2" id="KW-1185">Reference proteome</keyword>
<reference evidence="1" key="1">
    <citation type="submission" date="2025-08" db="UniProtKB">
        <authorList>
            <consortium name="Ensembl"/>
        </authorList>
    </citation>
    <scope>IDENTIFICATION</scope>
</reference>
<dbReference type="OMA" id="SAFIVCQ"/>
<evidence type="ECO:0000313" key="2">
    <source>
        <dbReference type="Proteomes" id="UP000233140"/>
    </source>
</evidence>
<dbReference type="AlphaFoldDB" id="A0A2K5XA28"/>
<name>A0A2K5XA28_MANLE</name>